<evidence type="ECO:0000259" key="1">
    <source>
        <dbReference type="Pfam" id="PF00535"/>
    </source>
</evidence>
<dbReference type="Proteomes" id="UP001162734">
    <property type="component" value="Chromosome"/>
</dbReference>
<protein>
    <submittedName>
        <fullName evidence="2">Glycosyl transferase</fullName>
    </submittedName>
</protein>
<proteinExistence type="predicted"/>
<dbReference type="PANTHER" id="PTHR43685">
    <property type="entry name" value="GLYCOSYLTRANSFERASE"/>
    <property type="match status" value="1"/>
</dbReference>
<evidence type="ECO:0000313" key="3">
    <source>
        <dbReference type="Proteomes" id="UP001162734"/>
    </source>
</evidence>
<name>A0ABN6N8U3_9BACT</name>
<organism evidence="2 3">
    <name type="scientific">Anaeromyxobacter paludicola</name>
    <dbReference type="NCBI Taxonomy" id="2918171"/>
    <lineage>
        <taxon>Bacteria</taxon>
        <taxon>Pseudomonadati</taxon>
        <taxon>Myxococcota</taxon>
        <taxon>Myxococcia</taxon>
        <taxon>Myxococcales</taxon>
        <taxon>Cystobacterineae</taxon>
        <taxon>Anaeromyxobacteraceae</taxon>
        <taxon>Anaeromyxobacter</taxon>
    </lineage>
</organism>
<keyword evidence="2" id="KW-0808">Transferase</keyword>
<dbReference type="InterPro" id="IPR029044">
    <property type="entry name" value="Nucleotide-diphossugar_trans"/>
</dbReference>
<dbReference type="InterPro" id="IPR001173">
    <property type="entry name" value="Glyco_trans_2-like"/>
</dbReference>
<evidence type="ECO:0000313" key="2">
    <source>
        <dbReference type="EMBL" id="BDG09653.1"/>
    </source>
</evidence>
<feature type="domain" description="Glycosyltransferase 2-like" evidence="1">
    <location>
        <begin position="4"/>
        <end position="127"/>
    </location>
</feature>
<dbReference type="CDD" id="cd06433">
    <property type="entry name" value="GT_2_WfgS_like"/>
    <property type="match status" value="1"/>
</dbReference>
<dbReference type="RefSeq" id="WP_248341928.1">
    <property type="nucleotide sequence ID" value="NZ_AP025592.1"/>
</dbReference>
<dbReference type="SUPFAM" id="SSF53448">
    <property type="entry name" value="Nucleotide-diphospho-sugar transferases"/>
    <property type="match status" value="1"/>
</dbReference>
<dbReference type="GO" id="GO:0016740">
    <property type="term" value="F:transferase activity"/>
    <property type="evidence" value="ECO:0007669"/>
    <property type="project" value="UniProtKB-KW"/>
</dbReference>
<gene>
    <name evidence="2" type="ORF">AMPC_27660</name>
</gene>
<keyword evidence="3" id="KW-1185">Reference proteome</keyword>
<dbReference type="Gene3D" id="3.90.550.10">
    <property type="entry name" value="Spore Coat Polysaccharide Biosynthesis Protein SpsA, Chain A"/>
    <property type="match status" value="1"/>
</dbReference>
<dbReference type="PANTHER" id="PTHR43685:SF2">
    <property type="entry name" value="GLYCOSYLTRANSFERASE 2-LIKE DOMAIN-CONTAINING PROTEIN"/>
    <property type="match status" value="1"/>
</dbReference>
<accession>A0ABN6N8U3</accession>
<dbReference type="Pfam" id="PF00535">
    <property type="entry name" value="Glycos_transf_2"/>
    <property type="match status" value="1"/>
</dbReference>
<sequence>MRVSFVVPTRNQAPFLRRCLDSCLAQGIADAEVLVRDGLSTDGTQEILASYGDRVRWVSKRDSGQAQAVNEGIREARGEVVAWINSDDCYDGPGVVARALAAFERDPALDLAYGEALVVDVEGRPIRPFARREVATARDVLLAPTGPSQPATFFRRALFLEAGGLREDLHYALDYDLWLRLFARARKVERLPFTVARMTFHAGAKSVAAMGTQIAEAVALKRAFARGLRLSPLERLRLEAGIASLRLYRVAVRSGLWRGA</sequence>
<reference evidence="3" key="1">
    <citation type="journal article" date="2022" name="Int. J. Syst. Evol. Microbiol.">
        <title>Anaeromyxobacter oryzae sp. nov., Anaeromyxobacter diazotrophicus sp. nov. and Anaeromyxobacter paludicola sp. nov., isolated from paddy soils.</title>
        <authorList>
            <person name="Itoh H."/>
            <person name="Xu Z."/>
            <person name="Mise K."/>
            <person name="Masuda Y."/>
            <person name="Ushijima N."/>
            <person name="Hayakawa C."/>
            <person name="Shiratori Y."/>
            <person name="Senoo K."/>
        </authorList>
    </citation>
    <scope>NUCLEOTIDE SEQUENCE [LARGE SCALE GENOMIC DNA]</scope>
    <source>
        <strain evidence="3">Red630</strain>
    </source>
</reference>
<dbReference type="EMBL" id="AP025592">
    <property type="protein sequence ID" value="BDG09653.1"/>
    <property type="molecule type" value="Genomic_DNA"/>
</dbReference>
<dbReference type="InterPro" id="IPR050834">
    <property type="entry name" value="Glycosyltransf_2"/>
</dbReference>